<dbReference type="GO" id="GO:0005634">
    <property type="term" value="C:nucleus"/>
    <property type="evidence" value="ECO:0007669"/>
    <property type="project" value="UniProtKB-SubCell"/>
</dbReference>
<dbReference type="GO" id="GO:0003682">
    <property type="term" value="F:chromatin binding"/>
    <property type="evidence" value="ECO:0007669"/>
    <property type="project" value="TreeGrafter"/>
</dbReference>
<dbReference type="GO" id="GO:0008278">
    <property type="term" value="C:cohesin complex"/>
    <property type="evidence" value="ECO:0007669"/>
    <property type="project" value="InterPro"/>
</dbReference>
<reference evidence="4 5" key="1">
    <citation type="submission" date="2016-07" db="EMBL/GenBank/DDBJ databases">
        <title>Pervasive Adenine N6-methylation of Active Genes in Fungi.</title>
        <authorList>
            <consortium name="DOE Joint Genome Institute"/>
            <person name="Mondo S.J."/>
            <person name="Dannebaum R.O."/>
            <person name="Kuo R.C."/>
            <person name="Labutti K."/>
            <person name="Haridas S."/>
            <person name="Kuo A."/>
            <person name="Salamov A."/>
            <person name="Ahrendt S.R."/>
            <person name="Lipzen A."/>
            <person name="Sullivan W."/>
            <person name="Andreopoulos W.B."/>
            <person name="Clum A."/>
            <person name="Lindquist E."/>
            <person name="Daum C."/>
            <person name="Ramamoorthy G.K."/>
            <person name="Gryganskyi A."/>
            <person name="Culley D."/>
            <person name="Magnuson J.K."/>
            <person name="James T.Y."/>
            <person name="O'Malley M.A."/>
            <person name="Stajich J.E."/>
            <person name="Spatafora J.W."/>
            <person name="Visel A."/>
            <person name="Grigoriev I.V."/>
        </authorList>
    </citation>
    <scope>NUCLEOTIDE SEQUENCE [LARGE SCALE GENOMIC DNA]</scope>
    <source>
        <strain evidence="4 5">NRRL 3301</strain>
    </source>
</reference>
<dbReference type="STRING" id="101127.A0A1X2GB90"/>
<sequence>MVAVDQLQSNAGLSKVWLASHYENKITKSQLLNTDLNSAIEYLSNLESEEPIALRVSGQLLLGVVRIHSRKTKYLLEDCNGTLSKIKMVFKQGNVNMADTSRTKANVETITLAETLNDIDLLLPDPSAVLNDDGRDSMFDSATQDFSNSFFDISAEHGRLLDSEQDLDNLMNDIEMGRRDQDPALEQSFSADLDSPMNKLQINDQRNVDEDIGDFGELDFDFDLGDDLSQREQTPRPEFHLPAMDDNLDASLDTLMQDGIVPMADSNALMFGLDDDSSITQQQASSGRRRRHLAVDRVTEIPHDDLQSFMQDTSHIVRKVG</sequence>
<evidence type="ECO:0000313" key="5">
    <source>
        <dbReference type="Proteomes" id="UP000242146"/>
    </source>
</evidence>
<organism evidence="4 5">
    <name type="scientific">Hesseltinella vesiculosa</name>
    <dbReference type="NCBI Taxonomy" id="101127"/>
    <lineage>
        <taxon>Eukaryota</taxon>
        <taxon>Fungi</taxon>
        <taxon>Fungi incertae sedis</taxon>
        <taxon>Mucoromycota</taxon>
        <taxon>Mucoromycotina</taxon>
        <taxon>Mucoromycetes</taxon>
        <taxon>Mucorales</taxon>
        <taxon>Cunninghamellaceae</taxon>
        <taxon>Hesseltinella</taxon>
    </lineage>
</organism>
<evidence type="ECO:0000256" key="1">
    <source>
        <dbReference type="ARBA" id="ARBA00004123"/>
    </source>
</evidence>
<dbReference type="InterPro" id="IPR006910">
    <property type="entry name" value="Rad21_Rec8_N"/>
</dbReference>
<dbReference type="PANTHER" id="PTHR12585:SF69">
    <property type="entry name" value="FI11703P"/>
    <property type="match status" value="1"/>
</dbReference>
<dbReference type="InterPro" id="IPR039781">
    <property type="entry name" value="Rad21/Rec8-like"/>
</dbReference>
<dbReference type="AlphaFoldDB" id="A0A1X2GB90"/>
<comment type="caution">
    <text evidence="4">The sequence shown here is derived from an EMBL/GenBank/DDBJ whole genome shotgun (WGS) entry which is preliminary data.</text>
</comment>
<keyword evidence="5" id="KW-1185">Reference proteome</keyword>
<dbReference type="GO" id="GO:1990414">
    <property type="term" value="P:replication-born double-strand break repair via sister chromatid exchange"/>
    <property type="evidence" value="ECO:0007669"/>
    <property type="project" value="TreeGrafter"/>
</dbReference>
<name>A0A1X2GB90_9FUNG</name>
<dbReference type="Pfam" id="PF04825">
    <property type="entry name" value="Rad21_Rec8_N"/>
    <property type="match status" value="1"/>
</dbReference>
<feature type="domain" description="Rad21/Rec8-like protein N-terminal" evidence="3">
    <location>
        <begin position="5"/>
        <end position="105"/>
    </location>
</feature>
<gene>
    <name evidence="4" type="ORF">DM01DRAFT_1100666</name>
</gene>
<evidence type="ECO:0000313" key="4">
    <source>
        <dbReference type="EMBL" id="ORX49790.1"/>
    </source>
</evidence>
<dbReference type="OrthoDB" id="10071381at2759"/>
<proteinExistence type="predicted"/>
<protein>
    <recommendedName>
        <fullName evidence="3">Rad21/Rec8-like protein N-terminal domain-containing protein</fullName>
    </recommendedName>
</protein>
<evidence type="ECO:0000259" key="3">
    <source>
        <dbReference type="Pfam" id="PF04825"/>
    </source>
</evidence>
<comment type="subcellular location">
    <subcellularLocation>
        <location evidence="1">Nucleus</location>
    </subcellularLocation>
</comment>
<keyword evidence="2" id="KW-0539">Nucleus</keyword>
<dbReference type="GO" id="GO:0007062">
    <property type="term" value="P:sister chromatid cohesion"/>
    <property type="evidence" value="ECO:0007669"/>
    <property type="project" value="InterPro"/>
</dbReference>
<dbReference type="Proteomes" id="UP000242146">
    <property type="component" value="Unassembled WGS sequence"/>
</dbReference>
<accession>A0A1X2GB90</accession>
<dbReference type="PANTHER" id="PTHR12585">
    <property type="entry name" value="SCC1 / RAD21 FAMILY MEMBER"/>
    <property type="match status" value="1"/>
</dbReference>
<dbReference type="EMBL" id="MCGT01000025">
    <property type="protein sequence ID" value="ORX49790.1"/>
    <property type="molecule type" value="Genomic_DNA"/>
</dbReference>
<evidence type="ECO:0000256" key="2">
    <source>
        <dbReference type="ARBA" id="ARBA00023242"/>
    </source>
</evidence>